<reference evidence="4 5" key="1">
    <citation type="submission" date="2017-08" db="EMBL/GenBank/DDBJ databases">
        <title>Complete Genome Sequence of Streptomyces formicae KY5, the formicamycin producer.</title>
        <authorList>
            <person name="Holmes N.A."/>
            <person name="Devine R."/>
            <person name="Qin Z."/>
            <person name="Seipke R.F."/>
            <person name="Wilkinson B."/>
            <person name="Hutchings M.I."/>
        </authorList>
    </citation>
    <scope>NUCLEOTIDE SEQUENCE [LARGE SCALE GENOMIC DNA]</scope>
    <source>
        <strain evidence="4 5">KY5</strain>
    </source>
</reference>
<dbReference type="AlphaFoldDB" id="A0A291QMV0"/>
<dbReference type="InterPro" id="IPR029058">
    <property type="entry name" value="AB_hydrolase_fold"/>
</dbReference>
<dbReference type="EMBL" id="CP022685">
    <property type="protein sequence ID" value="ATL32847.1"/>
    <property type="molecule type" value="Genomic_DNA"/>
</dbReference>
<dbReference type="GO" id="GO:0008610">
    <property type="term" value="P:lipid biosynthetic process"/>
    <property type="evidence" value="ECO:0007669"/>
    <property type="project" value="TreeGrafter"/>
</dbReference>
<dbReference type="KEGG" id="sfk:KY5_7829"/>
<dbReference type="SUPFAM" id="SSF53474">
    <property type="entry name" value="alpha/beta-Hydrolases"/>
    <property type="match status" value="1"/>
</dbReference>
<evidence type="ECO:0000256" key="2">
    <source>
        <dbReference type="ARBA" id="ARBA00022801"/>
    </source>
</evidence>
<dbReference type="InterPro" id="IPR001031">
    <property type="entry name" value="Thioesterase"/>
</dbReference>
<keyword evidence="2" id="KW-0378">Hydrolase</keyword>
<comment type="similarity">
    <text evidence="1">Belongs to the thioesterase family.</text>
</comment>
<gene>
    <name evidence="4" type="ORF">KY5_7829</name>
</gene>
<dbReference type="SMART" id="SM00824">
    <property type="entry name" value="PKS_TE"/>
    <property type="match status" value="1"/>
</dbReference>
<evidence type="ECO:0000259" key="3">
    <source>
        <dbReference type="SMART" id="SM00824"/>
    </source>
</evidence>
<dbReference type="Gene3D" id="3.40.50.1820">
    <property type="entry name" value="alpha/beta hydrolase"/>
    <property type="match status" value="1"/>
</dbReference>
<sequence length="255" mass="27856">MTDWHHEAGPWLTRYTPAGPTGERAQLICFPHAGGSATYFQPLARELAARPAAPVEVLAVQYPGRQERRAEPLIEDLSVLADRIAEALKHAAGAPLVLFGHSMGALLAWEVARRLDGDGVVPRALIVSGRGAPALYRDVQLHRRTDDELTADLRYLSGTSAQLLTDPGVLEMVLPVLRGDYRVVDGFRYEPGPPLSCPISVFLGDRDPWAREREARGWQAETTAGVSFRSFPGEHFYLASQWGAVAEAIADLPLS</sequence>
<protein>
    <submittedName>
        <fullName evidence="4">Thioesterase in siderophore biosynthesis gene cluster</fullName>
    </submittedName>
</protein>
<evidence type="ECO:0000313" key="4">
    <source>
        <dbReference type="EMBL" id="ATL32847.1"/>
    </source>
</evidence>
<dbReference type="RefSeq" id="WP_098246718.1">
    <property type="nucleotide sequence ID" value="NZ_CP022685.1"/>
</dbReference>
<accession>A0A291QMV0</accession>
<dbReference type="Proteomes" id="UP000221011">
    <property type="component" value="Chromosome"/>
</dbReference>
<evidence type="ECO:0000313" key="5">
    <source>
        <dbReference type="Proteomes" id="UP000221011"/>
    </source>
</evidence>
<keyword evidence="5" id="KW-1185">Reference proteome</keyword>
<dbReference type="Pfam" id="PF00975">
    <property type="entry name" value="Thioesterase"/>
    <property type="match status" value="1"/>
</dbReference>
<name>A0A291QMV0_9ACTN</name>
<feature type="domain" description="Thioesterase TesA-like" evidence="3">
    <location>
        <begin position="28"/>
        <end position="253"/>
    </location>
</feature>
<proteinExistence type="inferred from homology"/>
<dbReference type="InterPro" id="IPR012223">
    <property type="entry name" value="TEII"/>
</dbReference>
<dbReference type="InterPro" id="IPR020802">
    <property type="entry name" value="TesA-like"/>
</dbReference>
<organism evidence="4 5">
    <name type="scientific">Streptomyces formicae</name>
    <dbReference type="NCBI Taxonomy" id="1616117"/>
    <lineage>
        <taxon>Bacteria</taxon>
        <taxon>Bacillati</taxon>
        <taxon>Actinomycetota</taxon>
        <taxon>Actinomycetes</taxon>
        <taxon>Kitasatosporales</taxon>
        <taxon>Streptomycetaceae</taxon>
        <taxon>Streptomyces</taxon>
    </lineage>
</organism>
<dbReference type="PANTHER" id="PTHR11487">
    <property type="entry name" value="THIOESTERASE"/>
    <property type="match status" value="1"/>
</dbReference>
<evidence type="ECO:0000256" key="1">
    <source>
        <dbReference type="ARBA" id="ARBA00007169"/>
    </source>
</evidence>
<dbReference type="PANTHER" id="PTHR11487:SF0">
    <property type="entry name" value="S-ACYL FATTY ACID SYNTHASE THIOESTERASE, MEDIUM CHAIN"/>
    <property type="match status" value="1"/>
</dbReference>
<dbReference type="GO" id="GO:0016787">
    <property type="term" value="F:hydrolase activity"/>
    <property type="evidence" value="ECO:0007669"/>
    <property type="project" value="UniProtKB-KW"/>
</dbReference>